<dbReference type="PANTHER" id="PTHR38420">
    <property type="entry name" value="AP-4-A PHOSPHORYLASE II"/>
    <property type="match status" value="1"/>
</dbReference>
<dbReference type="InterPro" id="IPR019200">
    <property type="entry name" value="ATP_adenylylTrfase_C"/>
</dbReference>
<evidence type="ECO:0000259" key="3">
    <source>
        <dbReference type="Pfam" id="PF09830"/>
    </source>
</evidence>
<evidence type="ECO:0000313" key="5">
    <source>
        <dbReference type="EMBL" id="KAI7841171.1"/>
    </source>
</evidence>
<feature type="active site" description="Nucleophile" evidence="1">
    <location>
        <position position="169"/>
    </location>
</feature>
<name>A0AAD5DRX5_9CHLO</name>
<dbReference type="Gene3D" id="3.30.428.70">
    <property type="match status" value="1"/>
</dbReference>
<keyword evidence="6" id="KW-1185">Reference proteome</keyword>
<protein>
    <recommendedName>
        <fullName evidence="7">ATP adenylyltransferase</fullName>
    </recommendedName>
</protein>
<dbReference type="GO" id="GO:0009117">
    <property type="term" value="P:nucleotide metabolic process"/>
    <property type="evidence" value="ECO:0007669"/>
    <property type="project" value="InterPro"/>
</dbReference>
<organism evidence="5 6">
    <name type="scientific">Chlorella ohadii</name>
    <dbReference type="NCBI Taxonomy" id="2649997"/>
    <lineage>
        <taxon>Eukaryota</taxon>
        <taxon>Viridiplantae</taxon>
        <taxon>Chlorophyta</taxon>
        <taxon>core chlorophytes</taxon>
        <taxon>Trebouxiophyceae</taxon>
        <taxon>Chlorellales</taxon>
        <taxon>Chlorellaceae</taxon>
        <taxon>Chlorella clade</taxon>
        <taxon>Chlorella</taxon>
    </lineage>
</organism>
<dbReference type="InterPro" id="IPR036265">
    <property type="entry name" value="HIT-like_sf"/>
</dbReference>
<accession>A0AAD5DRX5</accession>
<feature type="region of interest" description="Disordered" evidence="2">
    <location>
        <begin position="1"/>
        <end position="22"/>
    </location>
</feature>
<reference evidence="5" key="1">
    <citation type="submission" date="2020-11" db="EMBL/GenBank/DDBJ databases">
        <title>Chlorella ohadii genome sequencing and assembly.</title>
        <authorList>
            <person name="Murik O."/>
            <person name="Treves H."/>
            <person name="Kedem I."/>
            <person name="Shotland Y."/>
            <person name="Kaplan A."/>
        </authorList>
    </citation>
    <scope>NUCLEOTIDE SEQUENCE</scope>
    <source>
        <strain evidence="5">1</strain>
    </source>
</reference>
<feature type="domain" description="ATP adenylyltransferase C-terminal" evidence="3">
    <location>
        <begin position="227"/>
        <end position="341"/>
    </location>
</feature>
<gene>
    <name evidence="5" type="ORF">COHA_005137</name>
</gene>
<dbReference type="PIRSF" id="PIRSF000846">
    <property type="entry name" value="ATP_adenylyltr"/>
    <property type="match status" value="1"/>
</dbReference>
<dbReference type="Pfam" id="PF09830">
    <property type="entry name" value="ATP_transf"/>
    <property type="match status" value="1"/>
</dbReference>
<dbReference type="InterPro" id="IPR043171">
    <property type="entry name" value="Ap4A_phos1/2-like"/>
</dbReference>
<evidence type="ECO:0008006" key="7">
    <source>
        <dbReference type="Google" id="ProtNLM"/>
    </source>
</evidence>
<dbReference type="Proteomes" id="UP001205105">
    <property type="component" value="Unassembled WGS sequence"/>
</dbReference>
<feature type="domain" description="Ap4A phosphorylase 1/2 N-terminal" evidence="4">
    <location>
        <begin position="20"/>
        <end position="179"/>
    </location>
</feature>
<dbReference type="PANTHER" id="PTHR38420:SF1">
    <property type="entry name" value="PUTATIVE (AFU_ORTHOLOGUE AFUA_5G14690)-RELATED"/>
    <property type="match status" value="1"/>
</dbReference>
<feature type="compositionally biased region" description="Low complexity" evidence="2">
    <location>
        <begin position="1"/>
        <end position="15"/>
    </location>
</feature>
<dbReference type="EMBL" id="JADXDR010000067">
    <property type="protein sequence ID" value="KAI7841171.1"/>
    <property type="molecule type" value="Genomic_DNA"/>
</dbReference>
<comment type="caution">
    <text evidence="5">The sequence shown here is derived from an EMBL/GenBank/DDBJ whole genome shotgun (WGS) entry which is preliminary data.</text>
</comment>
<dbReference type="Pfam" id="PF19327">
    <property type="entry name" value="Ap4A_phos_N"/>
    <property type="match status" value="1"/>
</dbReference>
<dbReference type="InterPro" id="IPR009163">
    <property type="entry name" value="Ap4A_phos1/2"/>
</dbReference>
<dbReference type="GO" id="GO:0005524">
    <property type="term" value="F:ATP binding"/>
    <property type="evidence" value="ECO:0007669"/>
    <property type="project" value="InterPro"/>
</dbReference>
<dbReference type="SUPFAM" id="SSF54197">
    <property type="entry name" value="HIT-like"/>
    <property type="match status" value="1"/>
</dbReference>
<evidence type="ECO:0000259" key="4">
    <source>
        <dbReference type="Pfam" id="PF19327"/>
    </source>
</evidence>
<dbReference type="GO" id="GO:0003877">
    <property type="term" value="F:ATP:ADP adenylyltransferase activity"/>
    <property type="evidence" value="ECO:0007669"/>
    <property type="project" value="InterPro"/>
</dbReference>
<proteinExistence type="predicted"/>
<evidence type="ECO:0000256" key="1">
    <source>
        <dbReference type="PIRSR" id="PIRSR000846-1"/>
    </source>
</evidence>
<dbReference type="InterPro" id="IPR045759">
    <property type="entry name" value="Ap4A_phos1/2_N"/>
</dbReference>
<sequence>MAAADASDGAAVAAAPPLPAPPTLWQRVTERYDAAQRDAAATMTDTNTELVPDGGLQFVLRVAAKLRDKPKPPPDASGEAKKEWRNPFLPYDRALWVADLGASHVLLLNKFNIVPWHCLVVTAEFRSQLDDLDAADLAATWVVVQAMPRGGLAFYNCGPVSGASQPHKHVQVVPLPLDDPEGSGSDGISGAATSDQQGLARPPIWQAVAAAAAAAGAQPGQPFEMRNLPYAAFAATLPPLQQADAAGPQLEAVYKQLLARCIAFVKAQTGRQGATPQDSSLSYNWVCTRDFMLVAPRRQEAEGPVSCNSVAFAGSIFVRSREEQQFVRERGPLHVLTATGFSW</sequence>
<dbReference type="AlphaFoldDB" id="A0AAD5DRX5"/>
<evidence type="ECO:0000313" key="6">
    <source>
        <dbReference type="Proteomes" id="UP001205105"/>
    </source>
</evidence>
<evidence type="ECO:0000256" key="2">
    <source>
        <dbReference type="SAM" id="MobiDB-lite"/>
    </source>
</evidence>